<evidence type="ECO:0000313" key="6">
    <source>
        <dbReference type="EMBL" id="WWT31411.1"/>
    </source>
</evidence>
<dbReference type="GO" id="GO:0032259">
    <property type="term" value="P:methylation"/>
    <property type="evidence" value="ECO:0007669"/>
    <property type="project" value="UniProtKB-KW"/>
</dbReference>
<accession>A0ABZ2HUT7</accession>
<dbReference type="RefSeq" id="WP_338606881.1">
    <property type="nucleotide sequence ID" value="NZ_CP146275.1"/>
</dbReference>
<evidence type="ECO:0000256" key="2">
    <source>
        <dbReference type="ARBA" id="ARBA00022679"/>
    </source>
</evidence>
<keyword evidence="2" id="KW-0808">Transferase</keyword>
<feature type="region of interest" description="Disordered" evidence="5">
    <location>
        <begin position="414"/>
        <end position="455"/>
    </location>
</feature>
<organism evidence="6 7">
    <name type="scientific">Pelagibacterium nitratireducens</name>
    <dbReference type="NCBI Taxonomy" id="1046114"/>
    <lineage>
        <taxon>Bacteria</taxon>
        <taxon>Pseudomonadati</taxon>
        <taxon>Pseudomonadota</taxon>
        <taxon>Alphaproteobacteria</taxon>
        <taxon>Hyphomicrobiales</taxon>
        <taxon>Devosiaceae</taxon>
        <taxon>Pelagibacterium</taxon>
    </lineage>
</organism>
<dbReference type="InterPro" id="IPR036086">
    <property type="entry name" value="ParB/Sulfiredoxin_sf"/>
</dbReference>
<dbReference type="Pfam" id="PF05063">
    <property type="entry name" value="MT-A70"/>
    <property type="match status" value="1"/>
</dbReference>
<dbReference type="PROSITE" id="PS51143">
    <property type="entry name" value="MT_A70"/>
    <property type="match status" value="1"/>
</dbReference>
<dbReference type="GO" id="GO:0008168">
    <property type="term" value="F:methyltransferase activity"/>
    <property type="evidence" value="ECO:0007669"/>
    <property type="project" value="UniProtKB-KW"/>
</dbReference>
<feature type="region of interest" description="Disordered" evidence="5">
    <location>
        <begin position="491"/>
        <end position="520"/>
    </location>
</feature>
<proteinExistence type="inferred from homology"/>
<gene>
    <name evidence="6" type="ORF">V6617_10225</name>
</gene>
<evidence type="ECO:0000256" key="3">
    <source>
        <dbReference type="ARBA" id="ARBA00022691"/>
    </source>
</evidence>
<name>A0ABZ2HUT7_9HYPH</name>
<keyword evidence="3" id="KW-0949">S-adenosyl-L-methionine</keyword>
<dbReference type="InterPro" id="IPR007757">
    <property type="entry name" value="MT-A70-like"/>
</dbReference>
<dbReference type="SUPFAM" id="SSF110849">
    <property type="entry name" value="ParB/Sulfiredoxin"/>
    <property type="match status" value="1"/>
</dbReference>
<dbReference type="InterPro" id="IPR029063">
    <property type="entry name" value="SAM-dependent_MTases_sf"/>
</dbReference>
<dbReference type="Gene3D" id="1.10.10.2830">
    <property type="match status" value="1"/>
</dbReference>
<reference evidence="6 7" key="1">
    <citation type="submission" date="2024-02" db="EMBL/GenBank/DDBJ databases">
        <title>Complete genome sequence of Pelagibacterium nitratireducens ZH15.</title>
        <authorList>
            <person name="Zhao L.H."/>
        </authorList>
    </citation>
    <scope>NUCLEOTIDE SEQUENCE [LARGE SCALE GENOMIC DNA]</scope>
    <source>
        <strain evidence="6 7">ZH15</strain>
    </source>
</reference>
<protein>
    <submittedName>
        <fullName evidence="6">MT-A70 family methyltransferase</fullName>
    </submittedName>
</protein>
<feature type="compositionally biased region" description="Low complexity" evidence="5">
    <location>
        <begin position="440"/>
        <end position="455"/>
    </location>
</feature>
<comment type="similarity">
    <text evidence="4">Belongs to the MT-A70-like family.</text>
</comment>
<evidence type="ECO:0000256" key="5">
    <source>
        <dbReference type="SAM" id="MobiDB-lite"/>
    </source>
</evidence>
<dbReference type="EMBL" id="CP146275">
    <property type="protein sequence ID" value="WWT31411.1"/>
    <property type="molecule type" value="Genomic_DNA"/>
</dbReference>
<dbReference type="SUPFAM" id="SSF109709">
    <property type="entry name" value="KorB DNA-binding domain-like"/>
    <property type="match status" value="1"/>
</dbReference>
<evidence type="ECO:0000256" key="4">
    <source>
        <dbReference type="PROSITE-ProRule" id="PRU00489"/>
    </source>
</evidence>
<dbReference type="Proteomes" id="UP001369958">
    <property type="component" value="Chromosome"/>
</dbReference>
<evidence type="ECO:0000256" key="1">
    <source>
        <dbReference type="ARBA" id="ARBA00022603"/>
    </source>
</evidence>
<keyword evidence="1 6" id="KW-0489">Methyltransferase</keyword>
<sequence>MLEYHPIANLFPLIEGEDFSRLVADINEHGLQEKIVLREGKILDGRNRYRALVALNRFDRFRDTIDFDHLSFTRAAPKDPLVWVLSKNLHRRHLSESQRAMVAAKLATLEPGRPSLWKKPADLPDSSYVEQGGEAIPATHGVTQVEAAETMHVSERSVRSARKVIEQGDDELVAAVERGEIAVSKAEGLAGLPKDQQKELIRSADPAALYAIIREDKAKKTAEKKQRREVREAELAGRQRALPDKRYGVIYADPEWKFEPYSRETGLDRAADNHYPTSELADIKAREVAAIAADDCVLFLWATAPMLPQALDVMASWGFAYKSHTIWRKAGDDGLMLGTGYWFRNGHELLLVGTRGKVVAPAMGEQFPSVIDHPALRHSEKPARFAELIEAYFPNLPKIELNARAARPGWDAWGLEAPDTESEAVHDGSSSGIEARPADESASPEAEAPISASGPTDINAIITEGYARDASITELMALTGLGRSAVKMRAKRLGLSDPERQRAAARQNMTKLNAERGGAA</sequence>
<dbReference type="PANTHER" id="PTHR12829:SF7">
    <property type="entry name" value="N6-ADENOSINE-METHYLTRANSFERASE CATALYTIC SUBUNIT"/>
    <property type="match status" value="1"/>
</dbReference>
<keyword evidence="7" id="KW-1185">Reference proteome</keyword>
<evidence type="ECO:0000313" key="7">
    <source>
        <dbReference type="Proteomes" id="UP001369958"/>
    </source>
</evidence>
<dbReference type="SUPFAM" id="SSF53335">
    <property type="entry name" value="S-adenosyl-L-methionine-dependent methyltransferases"/>
    <property type="match status" value="1"/>
</dbReference>
<dbReference type="PANTHER" id="PTHR12829">
    <property type="entry name" value="N6-ADENOSINE-METHYLTRANSFERASE"/>
    <property type="match status" value="1"/>
</dbReference>